<comment type="caution">
    <text evidence="1">The sequence shown here is derived from an EMBL/GenBank/DDBJ whole genome shotgun (WGS) entry which is preliminary data.</text>
</comment>
<dbReference type="Proteomes" id="UP000019486">
    <property type="component" value="Unassembled WGS sequence"/>
</dbReference>
<reference evidence="1 2" key="1">
    <citation type="submission" date="2013-08" db="EMBL/GenBank/DDBJ databases">
        <title>The genome sequence of Skermanella stibiiresistens.</title>
        <authorList>
            <person name="Zhu W."/>
            <person name="Wang G."/>
        </authorList>
    </citation>
    <scope>NUCLEOTIDE SEQUENCE [LARGE SCALE GENOMIC DNA]</scope>
    <source>
        <strain evidence="1 2">SB22</strain>
    </source>
</reference>
<sequence length="32" mass="3459">MILAPIADGNIERIACVDHAFSSPASFKTARR</sequence>
<dbReference type="EMBL" id="AVFL01000022">
    <property type="protein sequence ID" value="EWY37924.1"/>
    <property type="molecule type" value="Genomic_DNA"/>
</dbReference>
<proteinExistence type="predicted"/>
<dbReference type="AlphaFoldDB" id="W9GVU2"/>
<evidence type="ECO:0000313" key="1">
    <source>
        <dbReference type="EMBL" id="EWY37924.1"/>
    </source>
</evidence>
<name>W9GVU2_9PROT</name>
<gene>
    <name evidence="1" type="ORF">N825_16100</name>
</gene>
<accession>W9GVU2</accession>
<keyword evidence="2" id="KW-1185">Reference proteome</keyword>
<protein>
    <submittedName>
        <fullName evidence="1">Uncharacterized protein</fullName>
    </submittedName>
</protein>
<organism evidence="1 2">
    <name type="scientific">Skermanella stibiiresistens SB22</name>
    <dbReference type="NCBI Taxonomy" id="1385369"/>
    <lineage>
        <taxon>Bacteria</taxon>
        <taxon>Pseudomonadati</taxon>
        <taxon>Pseudomonadota</taxon>
        <taxon>Alphaproteobacteria</taxon>
        <taxon>Rhodospirillales</taxon>
        <taxon>Azospirillaceae</taxon>
        <taxon>Skermanella</taxon>
    </lineage>
</organism>
<evidence type="ECO:0000313" key="2">
    <source>
        <dbReference type="Proteomes" id="UP000019486"/>
    </source>
</evidence>